<evidence type="ECO:0000313" key="4">
    <source>
        <dbReference type="Proteomes" id="UP000838686"/>
    </source>
</evidence>
<comment type="caution">
    <text evidence="3">The sequence shown here is derived from an EMBL/GenBank/DDBJ whole genome shotgun (WGS) entry which is preliminary data.</text>
</comment>
<dbReference type="Pfam" id="PF00534">
    <property type="entry name" value="Glycos_transf_1"/>
    <property type="match status" value="1"/>
</dbReference>
<feature type="domain" description="Glycosyl transferase family 1" evidence="2">
    <location>
        <begin position="168"/>
        <end position="275"/>
    </location>
</feature>
<reference evidence="3" key="1">
    <citation type="submission" date="2022-01" db="EMBL/GenBank/DDBJ databases">
        <authorList>
            <person name="Criscuolo A."/>
        </authorList>
    </citation>
    <scope>NUCLEOTIDE SEQUENCE</scope>
    <source>
        <strain evidence="3">CIP111893</strain>
    </source>
</reference>
<dbReference type="RefSeq" id="WP_236343328.1">
    <property type="nucleotide sequence ID" value="NZ_CAKMMF010000015.1"/>
</dbReference>
<keyword evidence="1" id="KW-0808">Transferase</keyword>
<evidence type="ECO:0000313" key="3">
    <source>
        <dbReference type="EMBL" id="CAH1209036.1"/>
    </source>
</evidence>
<dbReference type="InterPro" id="IPR001296">
    <property type="entry name" value="Glyco_trans_1"/>
</dbReference>
<dbReference type="PANTHER" id="PTHR46401">
    <property type="entry name" value="GLYCOSYLTRANSFERASE WBBK-RELATED"/>
    <property type="match status" value="1"/>
</dbReference>
<name>A0ABN8GGX9_9BACL</name>
<sequence>MNRVGLVMRKIQFAEAQGPRIYAERLQAIGRELGIDIVFISPERHVSEYDQAPGYEYEKGDIVNYDIVLDKLEKAGIKHVIYTVSGFSFLRMFFDKCVLFPHSYPNPYLTGHEMMKPFYDIVDKAIVHTEYLKKSFREDYGVTDVDVIPIGFEEEIAKRSFDPTAIVENRVLWVGRDEPNRRPEMPIEYARNNPHAEVHMVFGGLRYKESMKKYNLPGNVKLHFALSRPQIFELMNSAKVYWSSSVFDTFAMPLSEAMAMGKIIIRPDHPCYSHISSRHTFAGNEDNWFELVNMALAAPTRYSNENKEYAFQHFSSRVMKEGYRAFFDKWL</sequence>
<dbReference type="SUPFAM" id="SSF53756">
    <property type="entry name" value="UDP-Glycosyltransferase/glycogen phosphorylase"/>
    <property type="match status" value="1"/>
</dbReference>
<proteinExistence type="predicted"/>
<dbReference type="EMBL" id="CAKMMF010000015">
    <property type="protein sequence ID" value="CAH1209036.1"/>
    <property type="molecule type" value="Genomic_DNA"/>
</dbReference>
<evidence type="ECO:0000256" key="1">
    <source>
        <dbReference type="ARBA" id="ARBA00022679"/>
    </source>
</evidence>
<dbReference type="Proteomes" id="UP000838686">
    <property type="component" value="Unassembled WGS sequence"/>
</dbReference>
<dbReference type="Gene3D" id="3.40.50.2000">
    <property type="entry name" value="Glycogen Phosphorylase B"/>
    <property type="match status" value="1"/>
</dbReference>
<evidence type="ECO:0000259" key="2">
    <source>
        <dbReference type="Pfam" id="PF00534"/>
    </source>
</evidence>
<keyword evidence="4" id="KW-1185">Reference proteome</keyword>
<gene>
    <name evidence="3" type="ORF">PAECIP111893_02964</name>
</gene>
<protein>
    <recommendedName>
        <fullName evidence="2">Glycosyl transferase family 1 domain-containing protein</fullName>
    </recommendedName>
</protein>
<accession>A0ABN8GGX9</accession>
<organism evidence="3 4">
    <name type="scientific">Paenibacillus plantiphilus</name>
    <dbReference type="NCBI Taxonomy" id="2905650"/>
    <lineage>
        <taxon>Bacteria</taxon>
        <taxon>Bacillati</taxon>
        <taxon>Bacillota</taxon>
        <taxon>Bacilli</taxon>
        <taxon>Bacillales</taxon>
        <taxon>Paenibacillaceae</taxon>
        <taxon>Paenibacillus</taxon>
    </lineage>
</organism>
<dbReference type="PANTHER" id="PTHR46401:SF2">
    <property type="entry name" value="GLYCOSYLTRANSFERASE WBBK-RELATED"/>
    <property type="match status" value="1"/>
</dbReference>